<feature type="binding site" evidence="11">
    <location>
        <position position="59"/>
    </location>
    <ligand>
        <name>NADPH</name>
        <dbReference type="ChEBI" id="CHEBI:57783"/>
    </ligand>
</feature>
<dbReference type="Pfam" id="PF03807">
    <property type="entry name" value="F420_oxidored"/>
    <property type="match status" value="1"/>
</dbReference>
<dbReference type="Gene3D" id="3.40.50.720">
    <property type="entry name" value="NAD(P)-binding Rossmann-like Domain"/>
    <property type="match status" value="1"/>
</dbReference>
<dbReference type="Pfam" id="PF14748">
    <property type="entry name" value="P5CR_dimer"/>
    <property type="match status" value="1"/>
</dbReference>
<dbReference type="SUPFAM" id="SSF48179">
    <property type="entry name" value="6-phosphogluconate dehydrogenase C-terminal domain-like"/>
    <property type="match status" value="1"/>
</dbReference>
<dbReference type="FunFam" id="3.40.50.720:FF:000190">
    <property type="entry name" value="Pyrroline-5-carboxylate reductase"/>
    <property type="match status" value="1"/>
</dbReference>
<dbReference type="STRING" id="926561.GCA_000379025_00061"/>
<name>A0A4R8GLC7_9FIRM</name>
<comment type="catalytic activity">
    <reaction evidence="9 12">
        <text>L-proline + NADP(+) = (S)-1-pyrroline-5-carboxylate + NADPH + 2 H(+)</text>
        <dbReference type="Rhea" id="RHEA:14109"/>
        <dbReference type="ChEBI" id="CHEBI:15378"/>
        <dbReference type="ChEBI" id="CHEBI:17388"/>
        <dbReference type="ChEBI" id="CHEBI:57783"/>
        <dbReference type="ChEBI" id="CHEBI:58349"/>
        <dbReference type="ChEBI" id="CHEBI:60039"/>
        <dbReference type="EC" id="1.5.1.2"/>
    </reaction>
</comment>
<dbReference type="UniPathway" id="UPA00098">
    <property type="reaction ID" value="UER00361"/>
</dbReference>
<dbReference type="EMBL" id="SOEG01000040">
    <property type="protein sequence ID" value="TDX46472.1"/>
    <property type="molecule type" value="Genomic_DNA"/>
</dbReference>
<evidence type="ECO:0000256" key="11">
    <source>
        <dbReference type="PIRSR" id="PIRSR000193-1"/>
    </source>
</evidence>
<dbReference type="InterPro" id="IPR000304">
    <property type="entry name" value="Pyrroline-COOH_reductase"/>
</dbReference>
<dbReference type="Proteomes" id="UP000295832">
    <property type="component" value="Unassembled WGS sequence"/>
</dbReference>
<dbReference type="AlphaFoldDB" id="A0A4R8GLC7"/>
<keyword evidence="4 9" id="KW-0028">Amino-acid biosynthesis</keyword>
<proteinExistence type="inferred from homology"/>
<gene>
    <name evidence="9" type="primary">proC</name>
    <name evidence="15" type="ORF">C7959_1408</name>
</gene>
<evidence type="ECO:0000256" key="4">
    <source>
        <dbReference type="ARBA" id="ARBA00022605"/>
    </source>
</evidence>
<evidence type="ECO:0000256" key="10">
    <source>
        <dbReference type="NCBIfam" id="TIGR00112"/>
    </source>
</evidence>
<dbReference type="InterPro" id="IPR008927">
    <property type="entry name" value="6-PGluconate_DH-like_C_sf"/>
</dbReference>
<evidence type="ECO:0000256" key="3">
    <source>
        <dbReference type="ARBA" id="ARBA00022490"/>
    </source>
</evidence>
<evidence type="ECO:0000256" key="8">
    <source>
        <dbReference type="ARBA" id="ARBA00058118"/>
    </source>
</evidence>
<dbReference type="InterPro" id="IPR028939">
    <property type="entry name" value="P5C_Rdtase_cat_N"/>
</dbReference>
<dbReference type="HAMAP" id="MF_01925">
    <property type="entry name" value="P5C_reductase"/>
    <property type="match status" value="1"/>
</dbReference>
<comment type="function">
    <text evidence="8 9">Catalyzes the reduction of 1-pyrroline-5-carboxylate (PCA) to L-proline.</text>
</comment>
<dbReference type="InterPro" id="IPR029036">
    <property type="entry name" value="P5CR_dimer"/>
</dbReference>
<evidence type="ECO:0000259" key="13">
    <source>
        <dbReference type="Pfam" id="PF03807"/>
    </source>
</evidence>
<dbReference type="Gene3D" id="1.10.3730.10">
    <property type="entry name" value="ProC C-terminal domain-like"/>
    <property type="match status" value="1"/>
</dbReference>
<dbReference type="InterPro" id="IPR036291">
    <property type="entry name" value="NAD(P)-bd_dom_sf"/>
</dbReference>
<dbReference type="EC" id="1.5.1.2" evidence="9 10"/>
<dbReference type="SUPFAM" id="SSF51735">
    <property type="entry name" value="NAD(P)-binding Rossmann-fold domains"/>
    <property type="match status" value="1"/>
</dbReference>
<accession>A0A4R8GLC7</accession>
<feature type="binding site" evidence="11">
    <location>
        <begin position="10"/>
        <end position="15"/>
    </location>
    <ligand>
        <name>NADP(+)</name>
        <dbReference type="ChEBI" id="CHEBI:58349"/>
    </ligand>
</feature>
<evidence type="ECO:0000259" key="14">
    <source>
        <dbReference type="Pfam" id="PF14748"/>
    </source>
</evidence>
<comment type="caution">
    <text evidence="15">The sequence shown here is derived from an EMBL/GenBank/DDBJ whole genome shotgun (WGS) entry which is preliminary data.</text>
</comment>
<comment type="similarity">
    <text evidence="2 9 12">Belongs to the pyrroline-5-carboxylate reductase family.</text>
</comment>
<dbReference type="PANTHER" id="PTHR11645:SF0">
    <property type="entry name" value="PYRROLINE-5-CARBOXYLATE REDUCTASE 3"/>
    <property type="match status" value="1"/>
</dbReference>
<evidence type="ECO:0000256" key="6">
    <source>
        <dbReference type="ARBA" id="ARBA00022857"/>
    </source>
</evidence>
<sequence length="272" mass="29382">MPSNKKIGFIGAGSMAEALIKGILNSGIFLPNQIYISDIKAERLDLLKDKYQVIIAKDNFELLKNVDYIIMAVKPKVIPVVLKELEEDIDQSQKIFSIAAGVTTKMIKEYLSSNNTVVRLMPNTPALIGEGAIAYTVGSDFEAEDKELVEEIFSSVGNVVEVEEDLMDAVTGLSGSGPAYIYLIIEALADAGVNVGLSRDNALELALQTIIGSAKMVLELEKHPAQLKDMVTSPGGTTITGLKILEEKGVRSAFYSAIEAATLKSKELRGEE</sequence>
<evidence type="ECO:0000256" key="1">
    <source>
        <dbReference type="ARBA" id="ARBA00004496"/>
    </source>
</evidence>
<feature type="domain" description="Pyrroline-5-carboxylate reductase dimerisation" evidence="14">
    <location>
        <begin position="164"/>
        <end position="268"/>
    </location>
</feature>
<comment type="catalytic activity">
    <reaction evidence="9">
        <text>L-proline + NAD(+) = (S)-1-pyrroline-5-carboxylate + NADH + 2 H(+)</text>
        <dbReference type="Rhea" id="RHEA:14105"/>
        <dbReference type="ChEBI" id="CHEBI:15378"/>
        <dbReference type="ChEBI" id="CHEBI:17388"/>
        <dbReference type="ChEBI" id="CHEBI:57540"/>
        <dbReference type="ChEBI" id="CHEBI:57945"/>
        <dbReference type="ChEBI" id="CHEBI:60039"/>
        <dbReference type="EC" id="1.5.1.2"/>
    </reaction>
</comment>
<keyword evidence="16" id="KW-1185">Reference proteome</keyword>
<feature type="binding site" evidence="11">
    <location>
        <begin position="72"/>
        <end position="75"/>
    </location>
    <ligand>
        <name>NADP(+)</name>
        <dbReference type="ChEBI" id="CHEBI:58349"/>
    </ligand>
</feature>
<evidence type="ECO:0000256" key="5">
    <source>
        <dbReference type="ARBA" id="ARBA00022650"/>
    </source>
</evidence>
<dbReference type="PROSITE" id="PS00521">
    <property type="entry name" value="P5CR"/>
    <property type="match status" value="1"/>
</dbReference>
<feature type="domain" description="Pyrroline-5-carboxylate reductase catalytic N-terminal" evidence="13">
    <location>
        <begin position="6"/>
        <end position="101"/>
    </location>
</feature>
<evidence type="ECO:0000256" key="7">
    <source>
        <dbReference type="ARBA" id="ARBA00023002"/>
    </source>
</evidence>
<dbReference type="GO" id="GO:0005737">
    <property type="term" value="C:cytoplasm"/>
    <property type="evidence" value="ECO:0007669"/>
    <property type="project" value="UniProtKB-SubCell"/>
</dbReference>
<evidence type="ECO:0000313" key="16">
    <source>
        <dbReference type="Proteomes" id="UP000295832"/>
    </source>
</evidence>
<dbReference type="PIRSF" id="PIRSF000193">
    <property type="entry name" value="Pyrrol-5-carb_rd"/>
    <property type="match status" value="1"/>
</dbReference>
<keyword evidence="5 9" id="KW-0641">Proline biosynthesis</keyword>
<evidence type="ECO:0000256" key="9">
    <source>
        <dbReference type="HAMAP-Rule" id="MF_01925"/>
    </source>
</evidence>
<dbReference type="GO" id="GO:0004735">
    <property type="term" value="F:pyrroline-5-carboxylate reductase activity"/>
    <property type="evidence" value="ECO:0007669"/>
    <property type="project" value="UniProtKB-UniRule"/>
</dbReference>
<dbReference type="RefSeq" id="WP_134118696.1">
    <property type="nucleotide sequence ID" value="NZ_SOEG01000040.1"/>
</dbReference>
<dbReference type="FunFam" id="1.10.3730.10:FF:000001">
    <property type="entry name" value="Pyrroline-5-carboxylate reductase"/>
    <property type="match status" value="1"/>
</dbReference>
<keyword evidence="6 9" id="KW-0521">NADP</keyword>
<dbReference type="InterPro" id="IPR053790">
    <property type="entry name" value="P5CR-like_CS"/>
</dbReference>
<dbReference type="GO" id="GO:0055129">
    <property type="term" value="P:L-proline biosynthetic process"/>
    <property type="evidence" value="ECO:0007669"/>
    <property type="project" value="UniProtKB-UniRule"/>
</dbReference>
<evidence type="ECO:0000256" key="2">
    <source>
        <dbReference type="ARBA" id="ARBA00005525"/>
    </source>
</evidence>
<evidence type="ECO:0000256" key="12">
    <source>
        <dbReference type="RuleBase" id="RU003903"/>
    </source>
</evidence>
<keyword evidence="7 9" id="KW-0560">Oxidoreductase</keyword>
<evidence type="ECO:0000313" key="15">
    <source>
        <dbReference type="EMBL" id="TDX46472.1"/>
    </source>
</evidence>
<dbReference type="PANTHER" id="PTHR11645">
    <property type="entry name" value="PYRROLINE-5-CARBOXYLATE REDUCTASE"/>
    <property type="match status" value="1"/>
</dbReference>
<comment type="subcellular location">
    <subcellularLocation>
        <location evidence="1 9">Cytoplasm</location>
    </subcellularLocation>
</comment>
<organism evidence="15 16">
    <name type="scientific">Orenia marismortui</name>
    <dbReference type="NCBI Taxonomy" id="46469"/>
    <lineage>
        <taxon>Bacteria</taxon>
        <taxon>Bacillati</taxon>
        <taxon>Bacillota</taxon>
        <taxon>Clostridia</taxon>
        <taxon>Halanaerobiales</taxon>
        <taxon>Halobacteroidaceae</taxon>
        <taxon>Orenia</taxon>
    </lineage>
</organism>
<reference evidence="15 16" key="1">
    <citation type="submission" date="2019-03" db="EMBL/GenBank/DDBJ databases">
        <title>Subsurface microbial communities from deep shales in Ohio and West Virginia, USA.</title>
        <authorList>
            <person name="Wrighton K."/>
        </authorList>
    </citation>
    <scope>NUCLEOTIDE SEQUENCE [LARGE SCALE GENOMIC DNA]</scope>
    <source>
        <strain evidence="15 16">MSL 6dP</strain>
    </source>
</reference>
<keyword evidence="3 9" id="KW-0963">Cytoplasm</keyword>
<dbReference type="NCBIfam" id="TIGR00112">
    <property type="entry name" value="proC"/>
    <property type="match status" value="1"/>
</dbReference>
<comment type="pathway">
    <text evidence="9 12">Amino-acid biosynthesis; L-proline biosynthesis; L-proline from L-glutamate 5-semialdehyde: step 1/1.</text>
</comment>
<protein>
    <recommendedName>
        <fullName evidence="9 10">Pyrroline-5-carboxylate reductase</fullName>
        <shortName evidence="9">P5C reductase</shortName>
        <shortName evidence="9">P5CR</shortName>
        <ecNumber evidence="9 10">1.5.1.2</ecNumber>
    </recommendedName>
    <alternativeName>
        <fullName evidence="9">PCA reductase</fullName>
    </alternativeName>
</protein>